<keyword evidence="4 7" id="KW-1133">Transmembrane helix</keyword>
<organism evidence="9 10">
    <name type="scientific">Pilimelia terevasa</name>
    <dbReference type="NCBI Taxonomy" id="53372"/>
    <lineage>
        <taxon>Bacteria</taxon>
        <taxon>Bacillati</taxon>
        <taxon>Actinomycetota</taxon>
        <taxon>Actinomycetes</taxon>
        <taxon>Micromonosporales</taxon>
        <taxon>Micromonosporaceae</taxon>
        <taxon>Pilimelia</taxon>
    </lineage>
</organism>
<dbReference type="RefSeq" id="WP_189112175.1">
    <property type="nucleotide sequence ID" value="NZ_BMQC01000001.1"/>
</dbReference>
<feature type="compositionally biased region" description="Basic and acidic residues" evidence="6">
    <location>
        <begin position="1"/>
        <end position="11"/>
    </location>
</feature>
<evidence type="ECO:0000313" key="10">
    <source>
        <dbReference type="Proteomes" id="UP000662200"/>
    </source>
</evidence>
<dbReference type="AlphaFoldDB" id="A0A8J3FDF2"/>
<dbReference type="PANTHER" id="PTHR36115:SF4">
    <property type="entry name" value="MEMBRANE PROTEIN"/>
    <property type="match status" value="1"/>
</dbReference>
<comment type="subcellular location">
    <subcellularLocation>
        <location evidence="1">Cell membrane</location>
        <topology evidence="1">Multi-pass membrane protein</topology>
    </subcellularLocation>
</comment>
<feature type="transmembrane region" description="Helical" evidence="7">
    <location>
        <begin position="42"/>
        <end position="67"/>
    </location>
</feature>
<feature type="transmembrane region" description="Helical" evidence="7">
    <location>
        <begin position="142"/>
        <end position="165"/>
    </location>
</feature>
<reference evidence="9" key="1">
    <citation type="journal article" date="2014" name="Int. J. Syst. Evol. Microbiol.">
        <title>Complete genome sequence of Corynebacterium casei LMG S-19264T (=DSM 44701T), isolated from a smear-ripened cheese.</title>
        <authorList>
            <consortium name="US DOE Joint Genome Institute (JGI-PGF)"/>
            <person name="Walter F."/>
            <person name="Albersmeier A."/>
            <person name="Kalinowski J."/>
            <person name="Ruckert C."/>
        </authorList>
    </citation>
    <scope>NUCLEOTIDE SEQUENCE</scope>
    <source>
        <strain evidence="9">JCM 3091</strain>
    </source>
</reference>
<keyword evidence="3 7" id="KW-0812">Transmembrane</keyword>
<evidence type="ECO:0000259" key="8">
    <source>
        <dbReference type="Pfam" id="PF06271"/>
    </source>
</evidence>
<dbReference type="Proteomes" id="UP000662200">
    <property type="component" value="Unassembled WGS sequence"/>
</dbReference>
<keyword evidence="10" id="KW-1185">Reference proteome</keyword>
<name>A0A8J3FDF2_9ACTN</name>
<feature type="domain" description="RDD" evidence="8">
    <location>
        <begin position="28"/>
        <end position="178"/>
    </location>
</feature>
<dbReference type="InterPro" id="IPR051791">
    <property type="entry name" value="Pra-immunoreactive"/>
</dbReference>
<accession>A0A8J3FDF2</accession>
<feature type="transmembrane region" description="Helical" evidence="7">
    <location>
        <begin position="79"/>
        <end position="104"/>
    </location>
</feature>
<evidence type="ECO:0000256" key="5">
    <source>
        <dbReference type="ARBA" id="ARBA00023136"/>
    </source>
</evidence>
<dbReference type="Pfam" id="PF06271">
    <property type="entry name" value="RDD"/>
    <property type="match status" value="1"/>
</dbReference>
<evidence type="ECO:0000256" key="1">
    <source>
        <dbReference type="ARBA" id="ARBA00004651"/>
    </source>
</evidence>
<evidence type="ECO:0000256" key="3">
    <source>
        <dbReference type="ARBA" id="ARBA00022692"/>
    </source>
</evidence>
<evidence type="ECO:0000256" key="2">
    <source>
        <dbReference type="ARBA" id="ARBA00022475"/>
    </source>
</evidence>
<sequence length="187" mass="19932">MTEPTDPRHPADGYGPPPVPRSPAGQPLAGFGPRLGAFLIDILVLGAVTMAAFLPVLLAAVLLGLALSPAEVDDERGTALLVVGTVLMYGVLFALSGGLSWVYYVEMCRRTGQTPGRRALGIRVVPLAPGAALTRGMLGRRWLLASLATGFVPGLLLLDGLWQLWDKPYRQCLHDKLADTVVVEDPR</sequence>
<evidence type="ECO:0000256" key="4">
    <source>
        <dbReference type="ARBA" id="ARBA00022989"/>
    </source>
</evidence>
<evidence type="ECO:0000256" key="7">
    <source>
        <dbReference type="SAM" id="Phobius"/>
    </source>
</evidence>
<gene>
    <name evidence="9" type="ORF">GCM10010124_01420</name>
</gene>
<keyword evidence="5 7" id="KW-0472">Membrane</keyword>
<dbReference type="GO" id="GO:0005886">
    <property type="term" value="C:plasma membrane"/>
    <property type="evidence" value="ECO:0007669"/>
    <property type="project" value="UniProtKB-SubCell"/>
</dbReference>
<dbReference type="EMBL" id="BMQC01000001">
    <property type="protein sequence ID" value="GGK12645.1"/>
    <property type="molecule type" value="Genomic_DNA"/>
</dbReference>
<dbReference type="PANTHER" id="PTHR36115">
    <property type="entry name" value="PROLINE-RICH ANTIGEN HOMOLOG-RELATED"/>
    <property type="match status" value="1"/>
</dbReference>
<feature type="region of interest" description="Disordered" evidence="6">
    <location>
        <begin position="1"/>
        <end position="26"/>
    </location>
</feature>
<keyword evidence="2" id="KW-1003">Cell membrane</keyword>
<comment type="caution">
    <text evidence="9">The sequence shown here is derived from an EMBL/GenBank/DDBJ whole genome shotgun (WGS) entry which is preliminary data.</text>
</comment>
<evidence type="ECO:0000313" key="9">
    <source>
        <dbReference type="EMBL" id="GGK12645.1"/>
    </source>
</evidence>
<proteinExistence type="predicted"/>
<evidence type="ECO:0000256" key="6">
    <source>
        <dbReference type="SAM" id="MobiDB-lite"/>
    </source>
</evidence>
<protein>
    <submittedName>
        <fullName evidence="9">RDD family protein</fullName>
    </submittedName>
</protein>
<dbReference type="InterPro" id="IPR010432">
    <property type="entry name" value="RDD"/>
</dbReference>
<reference evidence="9" key="2">
    <citation type="submission" date="2020-09" db="EMBL/GenBank/DDBJ databases">
        <authorList>
            <person name="Sun Q."/>
            <person name="Ohkuma M."/>
        </authorList>
    </citation>
    <scope>NUCLEOTIDE SEQUENCE</scope>
    <source>
        <strain evidence="9">JCM 3091</strain>
    </source>
</reference>